<protein>
    <submittedName>
        <fullName evidence="1">Uncharacterized protein</fullName>
    </submittedName>
</protein>
<organism evidence="1 2">
    <name type="scientific">Ceratodon purpureus</name>
    <name type="common">Fire moss</name>
    <name type="synonym">Dicranum purpureum</name>
    <dbReference type="NCBI Taxonomy" id="3225"/>
    <lineage>
        <taxon>Eukaryota</taxon>
        <taxon>Viridiplantae</taxon>
        <taxon>Streptophyta</taxon>
        <taxon>Embryophyta</taxon>
        <taxon>Bryophyta</taxon>
        <taxon>Bryophytina</taxon>
        <taxon>Bryopsida</taxon>
        <taxon>Dicranidae</taxon>
        <taxon>Pseudoditrichales</taxon>
        <taxon>Ditrichaceae</taxon>
        <taxon>Ceratodon</taxon>
    </lineage>
</organism>
<evidence type="ECO:0000313" key="2">
    <source>
        <dbReference type="Proteomes" id="UP000822688"/>
    </source>
</evidence>
<dbReference type="AlphaFoldDB" id="A0A8T0GYW6"/>
<dbReference type="Proteomes" id="UP000822688">
    <property type="component" value="Chromosome 8"/>
</dbReference>
<name>A0A8T0GYW6_CERPU</name>
<comment type="caution">
    <text evidence="1">The sequence shown here is derived from an EMBL/GenBank/DDBJ whole genome shotgun (WGS) entry which is preliminary data.</text>
</comment>
<reference evidence="1" key="1">
    <citation type="submission" date="2020-06" db="EMBL/GenBank/DDBJ databases">
        <title>WGS assembly of Ceratodon purpureus strain R40.</title>
        <authorList>
            <person name="Carey S.B."/>
            <person name="Jenkins J."/>
            <person name="Shu S."/>
            <person name="Lovell J.T."/>
            <person name="Sreedasyam A."/>
            <person name="Maumus F."/>
            <person name="Tiley G.P."/>
            <person name="Fernandez-Pozo N."/>
            <person name="Barry K."/>
            <person name="Chen C."/>
            <person name="Wang M."/>
            <person name="Lipzen A."/>
            <person name="Daum C."/>
            <person name="Saski C.A."/>
            <person name="Payton A.C."/>
            <person name="Mcbreen J.C."/>
            <person name="Conrad R.E."/>
            <person name="Kollar L.M."/>
            <person name="Olsson S."/>
            <person name="Huttunen S."/>
            <person name="Landis J.B."/>
            <person name="Wickett N.J."/>
            <person name="Johnson M.G."/>
            <person name="Rensing S.A."/>
            <person name="Grimwood J."/>
            <person name="Schmutz J."/>
            <person name="Mcdaniel S.F."/>
        </authorList>
    </citation>
    <scope>NUCLEOTIDE SEQUENCE</scope>
    <source>
        <strain evidence="1">R40</strain>
    </source>
</reference>
<proteinExistence type="predicted"/>
<gene>
    <name evidence="1" type="ORF">KC19_8G048300</name>
</gene>
<sequence>MILQADTGFAFFNAQVILLQLLKFGVRSFAISLTSQVFHRNCNARRSILEFNFSCKRCTQCFCRFFLESCLWKVDFAQLNYALLSPQDRPPRSCLRNSTLRASILSHSVLTV</sequence>
<evidence type="ECO:0000313" key="1">
    <source>
        <dbReference type="EMBL" id="KAG0563645.1"/>
    </source>
</evidence>
<accession>A0A8T0GYW6</accession>
<dbReference type="EMBL" id="CM026429">
    <property type="protein sequence ID" value="KAG0563645.1"/>
    <property type="molecule type" value="Genomic_DNA"/>
</dbReference>
<keyword evidence="2" id="KW-1185">Reference proteome</keyword>